<sequence>MQERLPNVVPTLPRITVVPDANPVRREVSSVRTRQRPQNSAWNASFFDCCCSVAPTYCCIITCCPCTTIASVKESLGGCYERTLLYFSGLALGFLLSVGFAAASGSNEPVGHLQSGATPLESNESESIGSMMWKAISAVFLIAFLFGVWGLRTQTRQSLGIRGSPLLDCLSSFFCCFCVVSQLHLELKSDYDDSTGAQSRRGRGDNNLVLTRPVDTLAPYSVM</sequence>
<dbReference type="Pfam" id="PF04749">
    <property type="entry name" value="PLAC8"/>
    <property type="match status" value="1"/>
</dbReference>
<dbReference type="EMBL" id="CAKLCB010000345">
    <property type="protein sequence ID" value="CAH0520281.1"/>
    <property type="molecule type" value="Genomic_DNA"/>
</dbReference>
<evidence type="ECO:0000313" key="3">
    <source>
        <dbReference type="EMBL" id="CAH0520281.1"/>
    </source>
</evidence>
<dbReference type="EMBL" id="CAKKTJ010000264">
    <property type="protein sequence ID" value="CAH0478645.1"/>
    <property type="molecule type" value="Genomic_DNA"/>
</dbReference>
<dbReference type="PANTHER" id="PTHR15907">
    <property type="entry name" value="DUF614 FAMILY PROTEIN-RELATED"/>
    <property type="match status" value="1"/>
</dbReference>
<evidence type="ECO:0000313" key="5">
    <source>
        <dbReference type="Proteomes" id="UP001160483"/>
    </source>
</evidence>
<evidence type="ECO:0008006" key="6">
    <source>
        <dbReference type="Google" id="ProtNLM"/>
    </source>
</evidence>
<reference evidence="2 4" key="1">
    <citation type="submission" date="2021-11" db="EMBL/GenBank/DDBJ databases">
        <authorList>
            <person name="Islam A."/>
            <person name="Islam S."/>
            <person name="Flora M.S."/>
            <person name="Rahman M."/>
            <person name="Ziaur R.M."/>
            <person name="Epstein J.H."/>
            <person name="Hassan M."/>
            <person name="Klassen M."/>
            <person name="Woodard K."/>
            <person name="Webb A."/>
            <person name="Webby R.J."/>
            <person name="El Zowalaty M.E."/>
        </authorList>
    </citation>
    <scope>NUCLEOTIDE SEQUENCE</scope>
    <source>
        <strain evidence="3">Pbs1</strain>
        <strain evidence="2">Pbs3</strain>
    </source>
</reference>
<accession>A0AAU9KZN1</accession>
<comment type="caution">
    <text evidence="2">The sequence shown here is derived from an EMBL/GenBank/DDBJ whole genome shotgun (WGS) entry which is preliminary data.</text>
</comment>
<keyword evidence="4" id="KW-1185">Reference proteome</keyword>
<evidence type="ECO:0000313" key="4">
    <source>
        <dbReference type="Proteomes" id="UP001158986"/>
    </source>
</evidence>
<keyword evidence="1" id="KW-0812">Transmembrane</keyword>
<evidence type="ECO:0000313" key="2">
    <source>
        <dbReference type="EMBL" id="CAH0478645.1"/>
    </source>
</evidence>
<feature type="transmembrane region" description="Helical" evidence="1">
    <location>
        <begin position="131"/>
        <end position="151"/>
    </location>
</feature>
<proteinExistence type="predicted"/>
<dbReference type="AlphaFoldDB" id="A0AAU9KZN1"/>
<dbReference type="Proteomes" id="UP001160483">
    <property type="component" value="Unassembled WGS sequence"/>
</dbReference>
<dbReference type="NCBIfam" id="TIGR01571">
    <property type="entry name" value="A_thal_Cys_rich"/>
    <property type="match status" value="1"/>
</dbReference>
<protein>
    <recommendedName>
        <fullName evidence="6">Transmembrane protein</fullName>
    </recommendedName>
</protein>
<feature type="transmembrane region" description="Helical" evidence="1">
    <location>
        <begin position="83"/>
        <end position="103"/>
    </location>
</feature>
<keyword evidence="1" id="KW-1133">Transmembrane helix</keyword>
<dbReference type="Proteomes" id="UP001158986">
    <property type="component" value="Unassembled WGS sequence"/>
</dbReference>
<organism evidence="2 5">
    <name type="scientific">Peronospora belbahrii</name>
    <dbReference type="NCBI Taxonomy" id="622444"/>
    <lineage>
        <taxon>Eukaryota</taxon>
        <taxon>Sar</taxon>
        <taxon>Stramenopiles</taxon>
        <taxon>Oomycota</taxon>
        <taxon>Peronosporomycetes</taxon>
        <taxon>Peronosporales</taxon>
        <taxon>Peronosporaceae</taxon>
        <taxon>Peronospora</taxon>
    </lineage>
</organism>
<evidence type="ECO:0000256" key="1">
    <source>
        <dbReference type="SAM" id="Phobius"/>
    </source>
</evidence>
<gene>
    <name evidence="3" type="ORF">PBS001_LOCUS6772</name>
    <name evidence="2" type="ORF">PBS003_LOCUS5335</name>
</gene>
<dbReference type="InterPro" id="IPR006461">
    <property type="entry name" value="PLAC_motif_containing"/>
</dbReference>
<name>A0AAU9KZN1_9STRA</name>
<keyword evidence="1" id="KW-0472">Membrane</keyword>